<proteinExistence type="predicted"/>
<comment type="caution">
    <text evidence="1">The sequence shown here is derived from an EMBL/GenBank/DDBJ whole genome shotgun (WGS) entry which is preliminary data.</text>
</comment>
<dbReference type="Gene3D" id="1.25.10.10">
    <property type="entry name" value="Leucine-rich Repeat Variant"/>
    <property type="match status" value="1"/>
</dbReference>
<name>A0A2U1P2L5_ARTAN</name>
<keyword evidence="2" id="KW-1185">Reference proteome</keyword>
<dbReference type="Proteomes" id="UP000245207">
    <property type="component" value="Unassembled WGS sequence"/>
</dbReference>
<dbReference type="InterPro" id="IPR016024">
    <property type="entry name" value="ARM-type_fold"/>
</dbReference>
<dbReference type="EMBL" id="PKPP01001783">
    <property type="protein sequence ID" value="PWA79957.1"/>
    <property type="molecule type" value="Genomic_DNA"/>
</dbReference>
<gene>
    <name evidence="1" type="ORF">CTI12_AA086350</name>
</gene>
<reference evidence="1 2" key="1">
    <citation type="journal article" date="2018" name="Mol. Plant">
        <title>The genome of Artemisia annua provides insight into the evolution of Asteraceae family and artemisinin biosynthesis.</title>
        <authorList>
            <person name="Shen Q."/>
            <person name="Zhang L."/>
            <person name="Liao Z."/>
            <person name="Wang S."/>
            <person name="Yan T."/>
            <person name="Shi P."/>
            <person name="Liu M."/>
            <person name="Fu X."/>
            <person name="Pan Q."/>
            <person name="Wang Y."/>
            <person name="Lv Z."/>
            <person name="Lu X."/>
            <person name="Zhang F."/>
            <person name="Jiang W."/>
            <person name="Ma Y."/>
            <person name="Chen M."/>
            <person name="Hao X."/>
            <person name="Li L."/>
            <person name="Tang Y."/>
            <person name="Lv G."/>
            <person name="Zhou Y."/>
            <person name="Sun X."/>
            <person name="Brodelius P.E."/>
            <person name="Rose J.K.C."/>
            <person name="Tang K."/>
        </authorList>
    </citation>
    <scope>NUCLEOTIDE SEQUENCE [LARGE SCALE GENOMIC DNA]</scope>
    <source>
        <strain evidence="2">cv. Huhao1</strain>
        <tissue evidence="1">Leaf</tissue>
    </source>
</reference>
<evidence type="ECO:0000313" key="2">
    <source>
        <dbReference type="Proteomes" id="UP000245207"/>
    </source>
</evidence>
<dbReference type="OrthoDB" id="1820546at2759"/>
<protein>
    <submittedName>
        <fullName evidence="1">Importin subunit beta-1</fullName>
    </submittedName>
</protein>
<accession>A0A2U1P2L5</accession>
<dbReference type="SUPFAM" id="SSF48371">
    <property type="entry name" value="ARM repeat"/>
    <property type="match status" value="1"/>
</dbReference>
<dbReference type="STRING" id="35608.A0A2U1P2L5"/>
<sequence>MANEVTQVLLNAQSVDGSVRKQAEESLKQFQEQNLADSEVPCFYFIKQALPALVPMLLETLLKQEEVSSDAAKSDGVPVILDVRGMESWIFQFLLKLKKHDF</sequence>
<organism evidence="1 2">
    <name type="scientific">Artemisia annua</name>
    <name type="common">Sweet wormwood</name>
    <dbReference type="NCBI Taxonomy" id="35608"/>
    <lineage>
        <taxon>Eukaryota</taxon>
        <taxon>Viridiplantae</taxon>
        <taxon>Streptophyta</taxon>
        <taxon>Embryophyta</taxon>
        <taxon>Tracheophyta</taxon>
        <taxon>Spermatophyta</taxon>
        <taxon>Magnoliopsida</taxon>
        <taxon>eudicotyledons</taxon>
        <taxon>Gunneridae</taxon>
        <taxon>Pentapetalae</taxon>
        <taxon>asterids</taxon>
        <taxon>campanulids</taxon>
        <taxon>Asterales</taxon>
        <taxon>Asteraceae</taxon>
        <taxon>Asteroideae</taxon>
        <taxon>Anthemideae</taxon>
        <taxon>Artemisiinae</taxon>
        <taxon>Artemisia</taxon>
    </lineage>
</organism>
<evidence type="ECO:0000313" key="1">
    <source>
        <dbReference type="EMBL" id="PWA79957.1"/>
    </source>
</evidence>
<dbReference type="AlphaFoldDB" id="A0A2U1P2L5"/>
<dbReference type="InterPro" id="IPR011989">
    <property type="entry name" value="ARM-like"/>
</dbReference>